<reference evidence="1" key="1">
    <citation type="submission" date="2021-02" db="EMBL/GenBank/DDBJ databases">
        <authorList>
            <person name="Dougan E. K."/>
            <person name="Rhodes N."/>
            <person name="Thang M."/>
            <person name="Chan C."/>
        </authorList>
    </citation>
    <scope>NUCLEOTIDE SEQUENCE</scope>
</reference>
<gene>
    <name evidence="1" type="ORF">PGLA2088_LOCUS9211</name>
</gene>
<organism evidence="1 2">
    <name type="scientific">Polarella glacialis</name>
    <name type="common">Dinoflagellate</name>
    <dbReference type="NCBI Taxonomy" id="89957"/>
    <lineage>
        <taxon>Eukaryota</taxon>
        <taxon>Sar</taxon>
        <taxon>Alveolata</taxon>
        <taxon>Dinophyceae</taxon>
        <taxon>Suessiales</taxon>
        <taxon>Suessiaceae</taxon>
        <taxon>Polarella</taxon>
    </lineage>
</organism>
<evidence type="ECO:0000313" key="1">
    <source>
        <dbReference type="EMBL" id="CAE8651736.1"/>
    </source>
</evidence>
<evidence type="ECO:0000313" key="2">
    <source>
        <dbReference type="Proteomes" id="UP000626109"/>
    </source>
</evidence>
<proteinExistence type="predicted"/>
<comment type="caution">
    <text evidence="1">The sequence shown here is derived from an EMBL/GenBank/DDBJ whole genome shotgun (WGS) entry which is preliminary data.</text>
</comment>
<dbReference type="Proteomes" id="UP000626109">
    <property type="component" value="Unassembled WGS sequence"/>
</dbReference>
<sequence length="98" mass="10257">MLNTQSQLHLPSCHDGSLVEICVGLQHTLHDSSLVVGVGSALGPTLDNADKAAVVHEALLGAASHLLLLLGLGNLWRLVLHLTGTRQTSVNLAHDDKG</sequence>
<accession>A0A813IJZ2</accession>
<dbReference type="EMBL" id="CAJNNW010010121">
    <property type="protein sequence ID" value="CAE8651736.1"/>
    <property type="molecule type" value="Genomic_DNA"/>
</dbReference>
<name>A0A813IJZ2_POLGL</name>
<protein>
    <submittedName>
        <fullName evidence="1">Uncharacterized protein</fullName>
    </submittedName>
</protein>
<dbReference type="AlphaFoldDB" id="A0A813IJZ2"/>